<dbReference type="InterPro" id="IPR044171">
    <property type="entry name" value="LAX2-like"/>
</dbReference>
<dbReference type="KEGG" id="cmax:111498203"/>
<evidence type="ECO:0000256" key="1">
    <source>
        <dbReference type="SAM" id="MobiDB-lite"/>
    </source>
</evidence>
<sequence>MTHFQSSSHTPNTPNHNSLHDPSAPPDKAWLRLSIAPTHLHHPQPPAFAFDAAGLKINESLPHLSTPFQLHPALHPPTSNSHVLRVIDPPRRPQSGIWFSLQPLELNQGKHPALPQRSTTYLRIKDGRMRVGLVMKYLVKKLRLESETEVEIWCRGEKVEGWLTMQQIRDNIWTSQHSSLTLLPHSSTIPHIMLLHYSYSYSYSYSY</sequence>
<dbReference type="OrthoDB" id="1932457at2759"/>
<evidence type="ECO:0000313" key="2">
    <source>
        <dbReference type="Proteomes" id="UP000504608"/>
    </source>
</evidence>
<accession>A0A6J1KSA4</accession>
<dbReference type="PANTHER" id="PTHR47290:SF4">
    <property type="entry name" value="RING FINGER PROTEIN"/>
    <property type="match status" value="1"/>
</dbReference>
<gene>
    <name evidence="3" type="primary">LOC111498203</name>
</gene>
<reference evidence="3" key="1">
    <citation type="submission" date="2025-08" db="UniProtKB">
        <authorList>
            <consortium name="RefSeq"/>
        </authorList>
    </citation>
    <scope>IDENTIFICATION</scope>
    <source>
        <tissue evidence="3">Young leaves</tissue>
    </source>
</reference>
<dbReference type="PANTHER" id="PTHR47290">
    <property type="entry name" value="RING FINGER PROTEIN"/>
    <property type="match status" value="1"/>
</dbReference>
<dbReference type="AlphaFoldDB" id="A0A6J1KSA4"/>
<dbReference type="RefSeq" id="XP_023005112.1">
    <property type="nucleotide sequence ID" value="XM_023149344.1"/>
</dbReference>
<feature type="region of interest" description="Disordered" evidence="1">
    <location>
        <begin position="1"/>
        <end position="28"/>
    </location>
</feature>
<feature type="compositionally biased region" description="Polar residues" evidence="1">
    <location>
        <begin position="1"/>
        <end position="17"/>
    </location>
</feature>
<protein>
    <submittedName>
        <fullName evidence="3">Protein LAX PANICLE 2-like isoform X1</fullName>
    </submittedName>
</protein>
<name>A0A6J1KSA4_CUCMA</name>
<keyword evidence="2" id="KW-1185">Reference proteome</keyword>
<dbReference type="Proteomes" id="UP000504608">
    <property type="component" value="Unplaced"/>
</dbReference>
<evidence type="ECO:0000313" key="3">
    <source>
        <dbReference type="RefSeq" id="XP_023005112.1"/>
    </source>
</evidence>
<dbReference type="Gene3D" id="3.10.20.90">
    <property type="entry name" value="Phosphatidylinositol 3-kinase Catalytic Subunit, Chain A, domain 1"/>
    <property type="match status" value="1"/>
</dbReference>
<organism evidence="2 3">
    <name type="scientific">Cucurbita maxima</name>
    <name type="common">Pumpkin</name>
    <name type="synonym">Winter squash</name>
    <dbReference type="NCBI Taxonomy" id="3661"/>
    <lineage>
        <taxon>Eukaryota</taxon>
        <taxon>Viridiplantae</taxon>
        <taxon>Streptophyta</taxon>
        <taxon>Embryophyta</taxon>
        <taxon>Tracheophyta</taxon>
        <taxon>Spermatophyta</taxon>
        <taxon>Magnoliopsida</taxon>
        <taxon>eudicotyledons</taxon>
        <taxon>Gunneridae</taxon>
        <taxon>Pentapetalae</taxon>
        <taxon>rosids</taxon>
        <taxon>fabids</taxon>
        <taxon>Cucurbitales</taxon>
        <taxon>Cucurbitaceae</taxon>
        <taxon>Cucurbiteae</taxon>
        <taxon>Cucurbita</taxon>
    </lineage>
</organism>
<dbReference type="GeneID" id="111498203"/>
<proteinExistence type="predicted"/>